<keyword evidence="3" id="KW-1185">Reference proteome</keyword>
<feature type="chain" id="PRO_5040448014" evidence="1">
    <location>
        <begin position="19"/>
        <end position="191"/>
    </location>
</feature>
<evidence type="ECO:0000313" key="2">
    <source>
        <dbReference type="EMBL" id="KAF2432045.1"/>
    </source>
</evidence>
<comment type="caution">
    <text evidence="2">The sequence shown here is derived from an EMBL/GenBank/DDBJ whole genome shotgun (WGS) entry which is preliminary data.</text>
</comment>
<dbReference type="Proteomes" id="UP000800235">
    <property type="component" value="Unassembled WGS sequence"/>
</dbReference>
<accession>A0A9P4NUR8</accession>
<reference evidence="2" key="1">
    <citation type="journal article" date="2020" name="Stud. Mycol.">
        <title>101 Dothideomycetes genomes: a test case for predicting lifestyles and emergence of pathogens.</title>
        <authorList>
            <person name="Haridas S."/>
            <person name="Albert R."/>
            <person name="Binder M."/>
            <person name="Bloem J."/>
            <person name="Labutti K."/>
            <person name="Salamov A."/>
            <person name="Andreopoulos B."/>
            <person name="Baker S."/>
            <person name="Barry K."/>
            <person name="Bills G."/>
            <person name="Bluhm B."/>
            <person name="Cannon C."/>
            <person name="Castanera R."/>
            <person name="Culley D."/>
            <person name="Daum C."/>
            <person name="Ezra D."/>
            <person name="Gonzalez J."/>
            <person name="Henrissat B."/>
            <person name="Kuo A."/>
            <person name="Liang C."/>
            <person name="Lipzen A."/>
            <person name="Lutzoni F."/>
            <person name="Magnuson J."/>
            <person name="Mondo S."/>
            <person name="Nolan M."/>
            <person name="Ohm R."/>
            <person name="Pangilinan J."/>
            <person name="Park H.-J."/>
            <person name="Ramirez L."/>
            <person name="Alfaro M."/>
            <person name="Sun H."/>
            <person name="Tritt A."/>
            <person name="Yoshinaga Y."/>
            <person name="Zwiers L.-H."/>
            <person name="Turgeon B."/>
            <person name="Goodwin S."/>
            <person name="Spatafora J."/>
            <person name="Crous P."/>
            <person name="Grigoriev I."/>
        </authorList>
    </citation>
    <scope>NUCLEOTIDE SEQUENCE</scope>
    <source>
        <strain evidence="2">CBS 130266</strain>
    </source>
</reference>
<gene>
    <name evidence="2" type="ORF">EJ08DRAFT_648431</name>
</gene>
<dbReference type="AlphaFoldDB" id="A0A9P4NUR8"/>
<feature type="signal peptide" evidence="1">
    <location>
        <begin position="1"/>
        <end position="18"/>
    </location>
</feature>
<name>A0A9P4NUR8_9PEZI</name>
<proteinExistence type="predicted"/>
<dbReference type="Gene3D" id="1.20.1280.140">
    <property type="match status" value="1"/>
</dbReference>
<sequence length="191" mass="20804">MHFPTLFAAVCLVGSVVAAPVELASRDSRVIDAALKRVSAAMKKLSDEMKVQAPWRPKGGADPNKQTITLLALDWEIGEELRYQTDLISRGPNVNIVEATALTNQLNAILPSAQSITDGWNELKPMIKAANKRNDVYQQLKKDSIATKGFSDAMQSKMPYIAQPIGSLYKGSLVSIVETAVADFEPSRFGN</sequence>
<evidence type="ECO:0000256" key="1">
    <source>
        <dbReference type="SAM" id="SignalP"/>
    </source>
</evidence>
<protein>
    <submittedName>
        <fullName evidence="2">Uncharacterized protein</fullName>
    </submittedName>
</protein>
<evidence type="ECO:0000313" key="3">
    <source>
        <dbReference type="Proteomes" id="UP000800235"/>
    </source>
</evidence>
<keyword evidence="1" id="KW-0732">Signal</keyword>
<dbReference type="EMBL" id="MU007028">
    <property type="protein sequence ID" value="KAF2432045.1"/>
    <property type="molecule type" value="Genomic_DNA"/>
</dbReference>
<organism evidence="2 3">
    <name type="scientific">Tothia fuscella</name>
    <dbReference type="NCBI Taxonomy" id="1048955"/>
    <lineage>
        <taxon>Eukaryota</taxon>
        <taxon>Fungi</taxon>
        <taxon>Dikarya</taxon>
        <taxon>Ascomycota</taxon>
        <taxon>Pezizomycotina</taxon>
        <taxon>Dothideomycetes</taxon>
        <taxon>Pleosporomycetidae</taxon>
        <taxon>Venturiales</taxon>
        <taxon>Cylindrosympodiaceae</taxon>
        <taxon>Tothia</taxon>
    </lineage>
</organism>